<dbReference type="AlphaFoldDB" id="A0A543CXQ2"/>
<feature type="domain" description="HTH tetR-type" evidence="5">
    <location>
        <begin position="35"/>
        <end position="95"/>
    </location>
</feature>
<keyword evidence="2 4" id="KW-0238">DNA-binding</keyword>
<keyword evidence="1" id="KW-0805">Transcription regulation</keyword>
<keyword evidence="7" id="KW-1185">Reference proteome</keyword>
<evidence type="ECO:0000256" key="4">
    <source>
        <dbReference type="PROSITE-ProRule" id="PRU00335"/>
    </source>
</evidence>
<organism evidence="6 7">
    <name type="scientific">Pseudonocardia kunmingensis</name>
    <dbReference type="NCBI Taxonomy" id="630975"/>
    <lineage>
        <taxon>Bacteria</taxon>
        <taxon>Bacillati</taxon>
        <taxon>Actinomycetota</taxon>
        <taxon>Actinomycetes</taxon>
        <taxon>Pseudonocardiales</taxon>
        <taxon>Pseudonocardiaceae</taxon>
        <taxon>Pseudonocardia</taxon>
    </lineage>
</organism>
<dbReference type="InterPro" id="IPR009057">
    <property type="entry name" value="Homeodomain-like_sf"/>
</dbReference>
<dbReference type="GO" id="GO:0003700">
    <property type="term" value="F:DNA-binding transcription factor activity"/>
    <property type="evidence" value="ECO:0007669"/>
    <property type="project" value="TreeGrafter"/>
</dbReference>
<gene>
    <name evidence="6" type="ORF">FB558_8347</name>
</gene>
<accession>A0A543CXQ2</accession>
<dbReference type="EMBL" id="VFPA01000008">
    <property type="protein sequence ID" value="TQM01829.1"/>
    <property type="molecule type" value="Genomic_DNA"/>
</dbReference>
<dbReference type="InterPro" id="IPR050109">
    <property type="entry name" value="HTH-type_TetR-like_transc_reg"/>
</dbReference>
<dbReference type="GO" id="GO:0000976">
    <property type="term" value="F:transcription cis-regulatory region binding"/>
    <property type="evidence" value="ECO:0007669"/>
    <property type="project" value="TreeGrafter"/>
</dbReference>
<dbReference type="PANTHER" id="PTHR30055:SF234">
    <property type="entry name" value="HTH-TYPE TRANSCRIPTIONAL REGULATOR BETI"/>
    <property type="match status" value="1"/>
</dbReference>
<evidence type="ECO:0000259" key="5">
    <source>
        <dbReference type="PROSITE" id="PS50977"/>
    </source>
</evidence>
<dbReference type="Gene3D" id="1.10.10.60">
    <property type="entry name" value="Homeodomain-like"/>
    <property type="match status" value="1"/>
</dbReference>
<dbReference type="Proteomes" id="UP000315677">
    <property type="component" value="Unassembled WGS sequence"/>
</dbReference>
<dbReference type="Pfam" id="PF00440">
    <property type="entry name" value="TetR_N"/>
    <property type="match status" value="1"/>
</dbReference>
<dbReference type="RefSeq" id="WP_246107139.1">
    <property type="nucleotide sequence ID" value="NZ_VFPA01000008.1"/>
</dbReference>
<feature type="DNA-binding region" description="H-T-H motif" evidence="4">
    <location>
        <begin position="58"/>
        <end position="77"/>
    </location>
</feature>
<protein>
    <submittedName>
        <fullName evidence="6">TetR family transcriptional regulator</fullName>
    </submittedName>
</protein>
<evidence type="ECO:0000256" key="3">
    <source>
        <dbReference type="ARBA" id="ARBA00023163"/>
    </source>
</evidence>
<dbReference type="PRINTS" id="PR00455">
    <property type="entry name" value="HTHTETR"/>
</dbReference>
<evidence type="ECO:0000256" key="2">
    <source>
        <dbReference type="ARBA" id="ARBA00023125"/>
    </source>
</evidence>
<sequence length="238" mass="25720">MTAPQTQRRSAFVSTGAVTSAAQERARAGRRETAGPRRADLLTAAAACFEELGYAATTVELIAARAQTSRPTFYAYLRSKDEAFLAVTEQVCDRLEATQQLDRIESLPPPTVLRATTRAFAEAVFATGSLVALIDSRAGIDPAVGEVWSALRHRMNRRYAHYLSGPAAGSIDPCAPPERLVVMLGDAIIRGAARLGRAPEEVREQFVDDQIRMTERCLGVAADARPRRHGADPDAQGT</sequence>
<comment type="caution">
    <text evidence="6">The sequence shown here is derived from an EMBL/GenBank/DDBJ whole genome shotgun (WGS) entry which is preliminary data.</text>
</comment>
<dbReference type="SUPFAM" id="SSF46689">
    <property type="entry name" value="Homeodomain-like"/>
    <property type="match status" value="1"/>
</dbReference>
<proteinExistence type="predicted"/>
<evidence type="ECO:0000313" key="6">
    <source>
        <dbReference type="EMBL" id="TQM01829.1"/>
    </source>
</evidence>
<evidence type="ECO:0000313" key="7">
    <source>
        <dbReference type="Proteomes" id="UP000315677"/>
    </source>
</evidence>
<dbReference type="PROSITE" id="PS50977">
    <property type="entry name" value="HTH_TETR_2"/>
    <property type="match status" value="1"/>
</dbReference>
<dbReference type="InterPro" id="IPR001647">
    <property type="entry name" value="HTH_TetR"/>
</dbReference>
<dbReference type="PANTHER" id="PTHR30055">
    <property type="entry name" value="HTH-TYPE TRANSCRIPTIONAL REGULATOR RUTR"/>
    <property type="match status" value="1"/>
</dbReference>
<evidence type="ECO:0000256" key="1">
    <source>
        <dbReference type="ARBA" id="ARBA00023015"/>
    </source>
</evidence>
<dbReference type="Gene3D" id="1.10.357.10">
    <property type="entry name" value="Tetracycline Repressor, domain 2"/>
    <property type="match status" value="1"/>
</dbReference>
<name>A0A543CXQ2_9PSEU</name>
<reference evidence="6 7" key="1">
    <citation type="submission" date="2019-06" db="EMBL/GenBank/DDBJ databases">
        <title>Sequencing the genomes of 1000 actinobacteria strains.</title>
        <authorList>
            <person name="Klenk H.-P."/>
        </authorList>
    </citation>
    <scope>NUCLEOTIDE SEQUENCE [LARGE SCALE GENOMIC DNA]</scope>
    <source>
        <strain evidence="6 7">DSM 45301</strain>
    </source>
</reference>
<keyword evidence="3" id="KW-0804">Transcription</keyword>